<dbReference type="EMBL" id="QRDZ01000002">
    <property type="protein sequence ID" value="RED87845.1"/>
    <property type="molecule type" value="Genomic_DNA"/>
</dbReference>
<feature type="transmembrane region" description="Helical" evidence="7">
    <location>
        <begin position="79"/>
        <end position="103"/>
    </location>
</feature>
<accession>A0A3D9KPH0</accession>
<keyword evidence="2 7" id="KW-0813">Transport</keyword>
<dbReference type="InterPro" id="IPR035906">
    <property type="entry name" value="MetI-like_sf"/>
</dbReference>
<evidence type="ECO:0000256" key="7">
    <source>
        <dbReference type="RuleBase" id="RU363032"/>
    </source>
</evidence>
<evidence type="ECO:0000256" key="6">
    <source>
        <dbReference type="ARBA" id="ARBA00023136"/>
    </source>
</evidence>
<dbReference type="InterPro" id="IPR000515">
    <property type="entry name" value="MetI-like"/>
</dbReference>
<comment type="similarity">
    <text evidence="7">Belongs to the binding-protein-dependent transport system permease family.</text>
</comment>
<evidence type="ECO:0000313" key="10">
    <source>
        <dbReference type="Proteomes" id="UP000256977"/>
    </source>
</evidence>
<name>A0A3D9KPH0_9BACL</name>
<dbReference type="SUPFAM" id="SSF161098">
    <property type="entry name" value="MetI-like"/>
    <property type="match status" value="1"/>
</dbReference>
<dbReference type="PANTHER" id="PTHR43744:SF12">
    <property type="entry name" value="ABC TRANSPORTER PERMEASE PROTEIN MG189-RELATED"/>
    <property type="match status" value="1"/>
</dbReference>
<dbReference type="RefSeq" id="WP_116059228.1">
    <property type="nucleotide sequence ID" value="NZ_QRDZ01000002.1"/>
</dbReference>
<keyword evidence="3" id="KW-1003">Cell membrane</keyword>
<evidence type="ECO:0000313" key="9">
    <source>
        <dbReference type="EMBL" id="RED87845.1"/>
    </source>
</evidence>
<dbReference type="GO" id="GO:0055085">
    <property type="term" value="P:transmembrane transport"/>
    <property type="evidence" value="ECO:0007669"/>
    <property type="project" value="InterPro"/>
</dbReference>
<feature type="transmembrane region" description="Helical" evidence="7">
    <location>
        <begin position="21"/>
        <end position="40"/>
    </location>
</feature>
<keyword evidence="6 7" id="KW-0472">Membrane</keyword>
<dbReference type="PROSITE" id="PS50928">
    <property type="entry name" value="ABC_TM1"/>
    <property type="match status" value="1"/>
</dbReference>
<dbReference type="OrthoDB" id="9771544at2"/>
<sequence length="287" mass="32150">MKATHNGSAGIWRKSLGTAGIYAALGAISLVMMVPFIWMISTSFKEPNEVFKYPPQLIPSTFRFENYADVFKLIPFEWFYFNSVYIAALVVGGTVLFASLAGYAFARIPFTGRNAVFLVLLSAMMIPHEVTAIPMFLFMREIGWIDTHLPLILLPIFGAGGVFGIFVMRQFFITVPKELEEAAMIDGCSRLRIYARIMLPIAKPGLATLTIFTFVTNWNEFFDPLIFINTRSLMTLPLGLSLFTDEVGTAWHHLMSATVMATVPLLIIFFLAQRQFIEGVAMTGLKE</sequence>
<proteinExistence type="inferred from homology"/>
<keyword evidence="5 7" id="KW-1133">Transmembrane helix</keyword>
<comment type="caution">
    <text evidence="9">The sequence shown here is derived from an EMBL/GenBank/DDBJ whole genome shotgun (WGS) entry which is preliminary data.</text>
</comment>
<dbReference type="AlphaFoldDB" id="A0A3D9KPH0"/>
<dbReference type="PANTHER" id="PTHR43744">
    <property type="entry name" value="ABC TRANSPORTER PERMEASE PROTEIN MG189-RELATED-RELATED"/>
    <property type="match status" value="1"/>
</dbReference>
<organism evidence="9 10">
    <name type="scientific">Cohnella phaseoli</name>
    <dbReference type="NCBI Taxonomy" id="456490"/>
    <lineage>
        <taxon>Bacteria</taxon>
        <taxon>Bacillati</taxon>
        <taxon>Bacillota</taxon>
        <taxon>Bacilli</taxon>
        <taxon>Bacillales</taxon>
        <taxon>Paenibacillaceae</taxon>
        <taxon>Cohnella</taxon>
    </lineage>
</organism>
<gene>
    <name evidence="9" type="ORF">DFP98_102327</name>
</gene>
<evidence type="ECO:0000259" key="8">
    <source>
        <dbReference type="PROSITE" id="PS50928"/>
    </source>
</evidence>
<dbReference type="Proteomes" id="UP000256977">
    <property type="component" value="Unassembled WGS sequence"/>
</dbReference>
<evidence type="ECO:0000256" key="1">
    <source>
        <dbReference type="ARBA" id="ARBA00004651"/>
    </source>
</evidence>
<comment type="subcellular location">
    <subcellularLocation>
        <location evidence="1 7">Cell membrane</location>
        <topology evidence="1 7">Multi-pass membrane protein</topology>
    </subcellularLocation>
</comment>
<dbReference type="GO" id="GO:0005886">
    <property type="term" value="C:plasma membrane"/>
    <property type="evidence" value="ECO:0007669"/>
    <property type="project" value="UniProtKB-SubCell"/>
</dbReference>
<keyword evidence="4 7" id="KW-0812">Transmembrane</keyword>
<feature type="transmembrane region" description="Helical" evidence="7">
    <location>
        <begin position="193"/>
        <end position="215"/>
    </location>
</feature>
<dbReference type="Gene3D" id="1.10.3720.10">
    <property type="entry name" value="MetI-like"/>
    <property type="match status" value="1"/>
</dbReference>
<feature type="transmembrane region" description="Helical" evidence="7">
    <location>
        <begin position="151"/>
        <end position="172"/>
    </location>
</feature>
<evidence type="ECO:0000256" key="2">
    <source>
        <dbReference type="ARBA" id="ARBA00022448"/>
    </source>
</evidence>
<keyword evidence="10" id="KW-1185">Reference proteome</keyword>
<evidence type="ECO:0000256" key="4">
    <source>
        <dbReference type="ARBA" id="ARBA00022692"/>
    </source>
</evidence>
<protein>
    <submittedName>
        <fullName evidence="9">Carbohydrate ABC transporter membrane protein 2 (CUT1 family)</fullName>
    </submittedName>
</protein>
<feature type="domain" description="ABC transmembrane type-1" evidence="8">
    <location>
        <begin position="80"/>
        <end position="272"/>
    </location>
</feature>
<dbReference type="CDD" id="cd06261">
    <property type="entry name" value="TM_PBP2"/>
    <property type="match status" value="1"/>
</dbReference>
<reference evidence="9 10" key="1">
    <citation type="submission" date="2018-07" db="EMBL/GenBank/DDBJ databases">
        <title>Genomic Encyclopedia of Type Strains, Phase III (KMG-III): the genomes of soil and plant-associated and newly described type strains.</title>
        <authorList>
            <person name="Whitman W."/>
        </authorList>
    </citation>
    <scope>NUCLEOTIDE SEQUENCE [LARGE SCALE GENOMIC DNA]</scope>
    <source>
        <strain evidence="9 10">CECT 7287</strain>
    </source>
</reference>
<dbReference type="Pfam" id="PF00528">
    <property type="entry name" value="BPD_transp_1"/>
    <property type="match status" value="1"/>
</dbReference>
<feature type="transmembrane region" description="Helical" evidence="7">
    <location>
        <begin position="250"/>
        <end position="272"/>
    </location>
</feature>
<evidence type="ECO:0000256" key="3">
    <source>
        <dbReference type="ARBA" id="ARBA00022475"/>
    </source>
</evidence>
<feature type="transmembrane region" description="Helical" evidence="7">
    <location>
        <begin position="115"/>
        <end position="139"/>
    </location>
</feature>
<evidence type="ECO:0000256" key="5">
    <source>
        <dbReference type="ARBA" id="ARBA00022989"/>
    </source>
</evidence>